<name>A0A177CPS2_9PLEO</name>
<reference evidence="2 3" key="1">
    <citation type="submission" date="2016-05" db="EMBL/GenBank/DDBJ databases">
        <title>Comparative analysis of secretome profiles of manganese(II)-oxidizing ascomycete fungi.</title>
        <authorList>
            <consortium name="DOE Joint Genome Institute"/>
            <person name="Zeiner C.A."/>
            <person name="Purvine S.O."/>
            <person name="Zink E.M."/>
            <person name="Wu S."/>
            <person name="Pasa-Tolic L."/>
            <person name="Chaput D.L."/>
            <person name="Haridas S."/>
            <person name="Grigoriev I.V."/>
            <person name="Santelli C.M."/>
            <person name="Hansel C.M."/>
        </authorList>
    </citation>
    <scope>NUCLEOTIDE SEQUENCE [LARGE SCALE GENOMIC DNA]</scope>
    <source>
        <strain evidence="2 3">AP3s5-JAC2a</strain>
    </source>
</reference>
<dbReference type="RefSeq" id="XP_018039122.1">
    <property type="nucleotide sequence ID" value="XM_018186789.1"/>
</dbReference>
<feature type="region of interest" description="Disordered" evidence="1">
    <location>
        <begin position="121"/>
        <end position="176"/>
    </location>
</feature>
<evidence type="ECO:0000313" key="2">
    <source>
        <dbReference type="EMBL" id="OAG08757.1"/>
    </source>
</evidence>
<protein>
    <submittedName>
        <fullName evidence="2">Uncharacterized protein</fullName>
    </submittedName>
</protein>
<dbReference type="EMBL" id="KV441550">
    <property type="protein sequence ID" value="OAG08757.1"/>
    <property type="molecule type" value="Genomic_DNA"/>
</dbReference>
<dbReference type="AlphaFoldDB" id="A0A177CPS2"/>
<sequence>MGCGNGVGTGRKGRHRCRGRRWRRGATLGWPLGLSSAVCTLRFGHGRGFWPASEGPSRTRVALSPWAPRLLGARSSTGLLHRSPRRWLGGGPLSGLRVAHGSGQTRPPASARAAFAATPFHPPDKAARAAPAQAKRPASWLRPADRRTVQQRPNRTKPGPAHLPGSARPSLQGCGR</sequence>
<keyword evidence="3" id="KW-1185">Reference proteome</keyword>
<dbReference type="Proteomes" id="UP000077069">
    <property type="component" value="Unassembled WGS sequence"/>
</dbReference>
<dbReference type="InParanoid" id="A0A177CPS2"/>
<evidence type="ECO:0000313" key="3">
    <source>
        <dbReference type="Proteomes" id="UP000077069"/>
    </source>
</evidence>
<evidence type="ECO:0000256" key="1">
    <source>
        <dbReference type="SAM" id="MobiDB-lite"/>
    </source>
</evidence>
<gene>
    <name evidence="2" type="ORF">CC84DRAFT_587158</name>
</gene>
<proteinExistence type="predicted"/>
<dbReference type="GeneID" id="28770275"/>
<accession>A0A177CPS2</accession>
<feature type="compositionally biased region" description="Low complexity" evidence="1">
    <location>
        <begin position="128"/>
        <end position="138"/>
    </location>
</feature>
<organism evidence="2 3">
    <name type="scientific">Paraphaeosphaeria sporulosa</name>
    <dbReference type="NCBI Taxonomy" id="1460663"/>
    <lineage>
        <taxon>Eukaryota</taxon>
        <taxon>Fungi</taxon>
        <taxon>Dikarya</taxon>
        <taxon>Ascomycota</taxon>
        <taxon>Pezizomycotina</taxon>
        <taxon>Dothideomycetes</taxon>
        <taxon>Pleosporomycetidae</taxon>
        <taxon>Pleosporales</taxon>
        <taxon>Massarineae</taxon>
        <taxon>Didymosphaeriaceae</taxon>
        <taxon>Paraphaeosphaeria</taxon>
    </lineage>
</organism>